<accession>A0A1E8CK57</accession>
<evidence type="ECO:0008006" key="4">
    <source>
        <dbReference type="Google" id="ProtNLM"/>
    </source>
</evidence>
<gene>
    <name evidence="2" type="ORF">PHACT_06385</name>
</gene>
<keyword evidence="1" id="KW-0812">Transmembrane</keyword>
<keyword evidence="1" id="KW-0472">Membrane</keyword>
<keyword evidence="1" id="KW-1133">Transmembrane helix</keyword>
<evidence type="ECO:0000313" key="2">
    <source>
        <dbReference type="EMBL" id="OFE12809.1"/>
    </source>
</evidence>
<proteinExistence type="predicted"/>
<feature type="transmembrane region" description="Helical" evidence="1">
    <location>
        <begin position="201"/>
        <end position="223"/>
    </location>
</feature>
<sequence>MRLILIIHRYLAVAVGLLMTLWCLSGFVMMYQSFPELSNEQRLNGLEPLELSACCNLGRFAPHDDTPLGGFRIEMLLGEPVLRTGGRDAAIVKLATGQPLTPLTEAEILTVADQFGSGNSVDGSPRSLGIVDIDQWTLQSARHNAPAWHIAFDDPTATEIYINGTTGEVFQFTNRRQRVLSWFGAIPHWTYPTILRQNGPLWTQVVIWSSILGTFLAATGLYVGISRLRRDRRSNKLGSPYAGWWYWHHITGLVFGVLVLTWVFSGLMTMNPWGALSESGGGDYRAQITGSARWGELKQLLRAIGGDANGNRVLADDARQITPAVFNNELFLLAHNADGSQLRLNSNAQAAPLALSAIERAVDGLGTPMQSSGLLHQEDNYYYGHKRDVTLPVYRAVLDDDEQTRLYINPESGAVRTLGSTGRWSRWIRTGLHDLDFPVLRLRPIWDIVVVFLLLGVTLVCVTGTWMAMRRIRRDYLSLRG</sequence>
<organism evidence="2 3">
    <name type="scientific">Pseudohongiella acticola</name>
    <dbReference type="NCBI Taxonomy" id="1524254"/>
    <lineage>
        <taxon>Bacteria</taxon>
        <taxon>Pseudomonadati</taxon>
        <taxon>Pseudomonadota</taxon>
        <taxon>Gammaproteobacteria</taxon>
        <taxon>Pseudomonadales</taxon>
        <taxon>Pseudohongiellaceae</taxon>
        <taxon>Pseudohongiella</taxon>
    </lineage>
</organism>
<dbReference type="OrthoDB" id="9760788at2"/>
<dbReference type="InterPro" id="IPR005625">
    <property type="entry name" value="PepSY-ass_TM"/>
</dbReference>
<dbReference type="AlphaFoldDB" id="A0A1E8CK57"/>
<name>A0A1E8CK57_9GAMM</name>
<dbReference type="PANTHER" id="PTHR34219:SF6">
    <property type="entry name" value="BLR3280 PROTEIN"/>
    <property type="match status" value="1"/>
</dbReference>
<dbReference type="PANTHER" id="PTHR34219">
    <property type="entry name" value="IRON-REGULATED INNER MEMBRANE PROTEIN-RELATED"/>
    <property type="match status" value="1"/>
</dbReference>
<dbReference type="EMBL" id="MASR01000001">
    <property type="protein sequence ID" value="OFE12809.1"/>
    <property type="molecule type" value="Genomic_DNA"/>
</dbReference>
<dbReference type="RefSeq" id="WP_070116418.1">
    <property type="nucleotide sequence ID" value="NZ_MASR01000001.1"/>
</dbReference>
<comment type="caution">
    <text evidence="2">The sequence shown here is derived from an EMBL/GenBank/DDBJ whole genome shotgun (WGS) entry which is preliminary data.</text>
</comment>
<evidence type="ECO:0000256" key="1">
    <source>
        <dbReference type="SAM" id="Phobius"/>
    </source>
</evidence>
<dbReference type="STRING" id="1524254.PHACT_06385"/>
<reference evidence="3" key="1">
    <citation type="submission" date="2016-07" db="EMBL/GenBank/DDBJ databases">
        <authorList>
            <person name="Florea S."/>
            <person name="Webb J.S."/>
            <person name="Jaromczyk J."/>
            <person name="Schardl C.L."/>
        </authorList>
    </citation>
    <scope>NUCLEOTIDE SEQUENCE [LARGE SCALE GENOMIC DNA]</scope>
    <source>
        <strain evidence="3">KCTC 42131</strain>
    </source>
</reference>
<dbReference type="Pfam" id="PF03929">
    <property type="entry name" value="PepSY_TM"/>
    <property type="match status" value="1"/>
</dbReference>
<evidence type="ECO:0000313" key="3">
    <source>
        <dbReference type="Proteomes" id="UP000175669"/>
    </source>
</evidence>
<feature type="transmembrane region" description="Helical" evidence="1">
    <location>
        <begin position="244"/>
        <end position="264"/>
    </location>
</feature>
<protein>
    <recommendedName>
        <fullName evidence="4">Peptidase</fullName>
    </recommendedName>
</protein>
<dbReference type="Proteomes" id="UP000175669">
    <property type="component" value="Unassembled WGS sequence"/>
</dbReference>
<feature type="transmembrane region" description="Helical" evidence="1">
    <location>
        <begin position="12"/>
        <end position="34"/>
    </location>
</feature>
<feature type="transmembrane region" description="Helical" evidence="1">
    <location>
        <begin position="445"/>
        <end position="469"/>
    </location>
</feature>
<keyword evidence="3" id="KW-1185">Reference proteome</keyword>